<protein>
    <submittedName>
        <fullName evidence="1">Uncharacterized protein</fullName>
    </submittedName>
</protein>
<proteinExistence type="predicted"/>
<dbReference type="Proteomes" id="UP000053477">
    <property type="component" value="Unassembled WGS sequence"/>
</dbReference>
<organism evidence="1 2">
    <name type="scientific">Schizopora paradoxa</name>
    <dbReference type="NCBI Taxonomy" id="27342"/>
    <lineage>
        <taxon>Eukaryota</taxon>
        <taxon>Fungi</taxon>
        <taxon>Dikarya</taxon>
        <taxon>Basidiomycota</taxon>
        <taxon>Agaricomycotina</taxon>
        <taxon>Agaricomycetes</taxon>
        <taxon>Hymenochaetales</taxon>
        <taxon>Schizoporaceae</taxon>
        <taxon>Schizopora</taxon>
    </lineage>
</organism>
<accession>A0A0H2RWL6</accession>
<evidence type="ECO:0000313" key="2">
    <source>
        <dbReference type="Proteomes" id="UP000053477"/>
    </source>
</evidence>
<keyword evidence="2" id="KW-1185">Reference proteome</keyword>
<dbReference type="EMBL" id="KQ085922">
    <property type="protein sequence ID" value="KLO15997.1"/>
    <property type="molecule type" value="Genomic_DNA"/>
</dbReference>
<sequence length="170" mass="19502">MMADFLAPLDAISSPHDKTASTTFYLLSTRPRIYFEIDQLATLTAKYLVWIEMLQRWIDTPAQLASLHTVYHPGHHKISSLTCANDNLEVGSGLKCYICFRWIIVDLISSFNNIKMNNARIFKREIQQQQNELRQSDSEHCTSQHSTSVSAILSSSEIERQKTYLSSFQI</sequence>
<name>A0A0H2RWL6_9AGAM</name>
<gene>
    <name evidence="1" type="ORF">SCHPADRAFT_238849</name>
</gene>
<evidence type="ECO:0000313" key="1">
    <source>
        <dbReference type="EMBL" id="KLO15997.1"/>
    </source>
</evidence>
<reference evidence="1 2" key="1">
    <citation type="submission" date="2015-04" db="EMBL/GenBank/DDBJ databases">
        <title>Complete genome sequence of Schizopora paradoxa KUC8140, a cosmopolitan wood degrader in East Asia.</title>
        <authorList>
            <consortium name="DOE Joint Genome Institute"/>
            <person name="Min B."/>
            <person name="Park H."/>
            <person name="Jang Y."/>
            <person name="Kim J.-J."/>
            <person name="Kim K.H."/>
            <person name="Pangilinan J."/>
            <person name="Lipzen A."/>
            <person name="Riley R."/>
            <person name="Grigoriev I.V."/>
            <person name="Spatafora J.W."/>
            <person name="Choi I.-G."/>
        </authorList>
    </citation>
    <scope>NUCLEOTIDE SEQUENCE [LARGE SCALE GENOMIC DNA]</scope>
    <source>
        <strain evidence="1 2">KUC8140</strain>
    </source>
</reference>
<dbReference type="AlphaFoldDB" id="A0A0H2RWL6"/>
<dbReference type="InParanoid" id="A0A0H2RWL6"/>